<dbReference type="GO" id="GO:0008658">
    <property type="term" value="F:penicillin binding"/>
    <property type="evidence" value="ECO:0007669"/>
    <property type="project" value="InterPro"/>
</dbReference>
<organism evidence="4 5">
    <name type="scientific">Dietzia timorensis</name>
    <dbReference type="NCBI Taxonomy" id="499555"/>
    <lineage>
        <taxon>Bacteria</taxon>
        <taxon>Bacillati</taxon>
        <taxon>Actinomycetota</taxon>
        <taxon>Actinomycetes</taxon>
        <taxon>Mycobacteriales</taxon>
        <taxon>Dietziaceae</taxon>
        <taxon>Dietzia</taxon>
    </lineage>
</organism>
<dbReference type="Gene3D" id="3.90.1310.10">
    <property type="entry name" value="Penicillin-binding protein 2a (Domain 2)"/>
    <property type="match status" value="1"/>
</dbReference>
<dbReference type="GO" id="GO:0071972">
    <property type="term" value="F:peptidoglycan L,D-transpeptidase activity"/>
    <property type="evidence" value="ECO:0007669"/>
    <property type="project" value="TreeGrafter"/>
</dbReference>
<dbReference type="AlphaFoldDB" id="A0A173LHT9"/>
<evidence type="ECO:0000259" key="3">
    <source>
        <dbReference type="Pfam" id="PF21922"/>
    </source>
</evidence>
<dbReference type="OrthoDB" id="9766847at2"/>
<evidence type="ECO:0000256" key="1">
    <source>
        <dbReference type="SAM" id="MobiDB-lite"/>
    </source>
</evidence>
<dbReference type="STRING" id="499555.BJL86_0045"/>
<dbReference type="EMBL" id="CP015961">
    <property type="protein sequence ID" value="ANI90857.1"/>
    <property type="molecule type" value="Genomic_DNA"/>
</dbReference>
<dbReference type="KEGG" id="dtm:BJL86_0045"/>
<feature type="domain" description="Penicillin binding protein A dimerisation" evidence="3">
    <location>
        <begin position="52"/>
        <end position="136"/>
    </location>
</feature>
<protein>
    <submittedName>
        <fullName evidence="4">Penicillin-binding protein A</fullName>
    </submittedName>
</protein>
<proteinExistence type="predicted"/>
<dbReference type="GO" id="GO:0071555">
    <property type="term" value="P:cell wall organization"/>
    <property type="evidence" value="ECO:0007669"/>
    <property type="project" value="TreeGrafter"/>
</dbReference>
<dbReference type="Pfam" id="PF21922">
    <property type="entry name" value="PBP_dimer_2"/>
    <property type="match status" value="1"/>
</dbReference>
<feature type="compositionally biased region" description="Polar residues" evidence="1">
    <location>
        <begin position="178"/>
        <end position="190"/>
    </location>
</feature>
<evidence type="ECO:0000313" key="4">
    <source>
        <dbReference type="EMBL" id="ANI90857.1"/>
    </source>
</evidence>
<feature type="domain" description="Penicillin-binding protein transpeptidase" evidence="2">
    <location>
        <begin position="163"/>
        <end position="481"/>
    </location>
</feature>
<dbReference type="RefSeq" id="WP_067473819.1">
    <property type="nucleotide sequence ID" value="NZ_CP015961.1"/>
</dbReference>
<dbReference type="SUPFAM" id="SSF56601">
    <property type="entry name" value="beta-lactamase/transpeptidase-like"/>
    <property type="match status" value="1"/>
</dbReference>
<keyword evidence="5" id="KW-1185">Reference proteome</keyword>
<sequence>MNRAIRRVSVAAMVMVVALMLQLTNVQVFQANSLKQDPRNSRMLLDEFSRQRGQITADGQVLAVSTPADGLVPWQRSYPDPDSVPFAPVVGYYSLQYATAGLEQTQDSFLNGSDDRLWSERLRGFLSGRTPQGGNVDLTLEPAGQHAAYDALQRGVGQGPLTGSVAAVRPSTGEILSLASSPSFNPNDLTSGDDASRSAAMEQLSSDPGQPLLNHATQVSLPPGSIMKVITAAAALESGMTPNSPVSGANNTLLPGTSTYLENYAGSTCGGGTTTFMNAFALSCNVPFVESAPTIGQEKFADVASRFGFDGNAPDIGMPATGSGLGTIGDDAQFAMSTIGQSDVRATTLGAAMMAASVSNNGMRMKPQLIRRLQAPNLSTVEEMKPEEAGEAVSPEIASTLTDMMKASEAHSGGGIPGVEIASKTGTAEHGEGDSSVPYTWYIAFVPGRDVAVAVCIESGPGITSDTVGATVAGPIGREVLGALLGGGQ</sequence>
<dbReference type="InterPro" id="IPR050515">
    <property type="entry name" value="Beta-lactam/transpept"/>
</dbReference>
<dbReference type="InterPro" id="IPR001460">
    <property type="entry name" value="PCN-bd_Tpept"/>
</dbReference>
<evidence type="ECO:0000313" key="5">
    <source>
        <dbReference type="Proteomes" id="UP000186104"/>
    </source>
</evidence>
<dbReference type="GO" id="GO:0005886">
    <property type="term" value="C:plasma membrane"/>
    <property type="evidence" value="ECO:0007669"/>
    <property type="project" value="TreeGrafter"/>
</dbReference>
<name>A0A173LHT9_9ACTN</name>
<accession>A0A173LHT9</accession>
<gene>
    <name evidence="4" type="ORF">BJL86_0045</name>
</gene>
<dbReference type="PANTHER" id="PTHR30627">
    <property type="entry name" value="PEPTIDOGLYCAN D,D-TRANSPEPTIDASE"/>
    <property type="match status" value="1"/>
</dbReference>
<dbReference type="InterPro" id="IPR012338">
    <property type="entry name" value="Beta-lactam/transpept-like"/>
</dbReference>
<dbReference type="PANTHER" id="PTHR30627:SF24">
    <property type="entry name" value="PENICILLIN-BINDING PROTEIN 4B"/>
    <property type="match status" value="1"/>
</dbReference>
<dbReference type="InterPro" id="IPR054120">
    <property type="entry name" value="PBPA_dimer"/>
</dbReference>
<dbReference type="Gene3D" id="3.40.710.10">
    <property type="entry name" value="DD-peptidase/beta-lactamase superfamily"/>
    <property type="match status" value="1"/>
</dbReference>
<dbReference type="Pfam" id="PF00905">
    <property type="entry name" value="Transpeptidase"/>
    <property type="match status" value="1"/>
</dbReference>
<evidence type="ECO:0000259" key="2">
    <source>
        <dbReference type="Pfam" id="PF00905"/>
    </source>
</evidence>
<dbReference type="Proteomes" id="UP000186104">
    <property type="component" value="Chromosome"/>
</dbReference>
<feature type="region of interest" description="Disordered" evidence="1">
    <location>
        <begin position="178"/>
        <end position="218"/>
    </location>
</feature>
<reference evidence="4 5" key="1">
    <citation type="submission" date="2016-06" db="EMBL/GenBank/DDBJ databases">
        <title>Complete genome sequence of a saline-alkali tolerant type strain Dietzia timorensis ID05-A0528T.</title>
        <authorList>
            <person name="Wu X."/>
        </authorList>
    </citation>
    <scope>NUCLEOTIDE SEQUENCE [LARGE SCALE GENOMIC DNA]</scope>
    <source>
        <strain evidence="4 5">ID05-A0528</strain>
    </source>
</reference>